<evidence type="ECO:0000313" key="1">
    <source>
        <dbReference type="EMBL" id="RKP44711.1"/>
    </source>
</evidence>
<organism evidence="1 2">
    <name type="scientific">Pararobbsia silviterrae</name>
    <dbReference type="NCBI Taxonomy" id="1792498"/>
    <lineage>
        <taxon>Bacteria</taxon>
        <taxon>Pseudomonadati</taxon>
        <taxon>Pseudomonadota</taxon>
        <taxon>Betaproteobacteria</taxon>
        <taxon>Burkholderiales</taxon>
        <taxon>Burkholderiaceae</taxon>
        <taxon>Pararobbsia</taxon>
    </lineage>
</organism>
<accession>A0A494X4U7</accession>
<keyword evidence="2" id="KW-1185">Reference proteome</keyword>
<comment type="caution">
    <text evidence="1">The sequence shown here is derived from an EMBL/GenBank/DDBJ whole genome shotgun (WGS) entry which is preliminary data.</text>
</comment>
<reference evidence="1 2" key="1">
    <citation type="submission" date="2018-10" db="EMBL/GenBank/DDBJ databases">
        <title>Robbsia sp. DHC34, isolated from soil.</title>
        <authorList>
            <person name="Gao Z.-H."/>
            <person name="Qiu L.-H."/>
        </authorList>
    </citation>
    <scope>NUCLEOTIDE SEQUENCE [LARGE SCALE GENOMIC DNA]</scope>
    <source>
        <strain evidence="1 2">DHC34</strain>
    </source>
</reference>
<sequence length="61" mass="6914">MTKIGKKECVSPGFEQTYFFGADCLVEPIGLMINLLITKNKKAPVRERRGLLFANHYIELA</sequence>
<name>A0A494X4U7_9BURK</name>
<dbReference type="Proteomes" id="UP000270342">
    <property type="component" value="Unassembled WGS sequence"/>
</dbReference>
<protein>
    <submittedName>
        <fullName evidence="1">Uncharacterized protein</fullName>
    </submittedName>
</protein>
<dbReference type="RefSeq" id="WP_121091258.1">
    <property type="nucleotide sequence ID" value="NZ_RBZU01000019.1"/>
</dbReference>
<dbReference type="EMBL" id="RBZU01000019">
    <property type="protein sequence ID" value="RKP44711.1"/>
    <property type="molecule type" value="Genomic_DNA"/>
</dbReference>
<proteinExistence type="predicted"/>
<evidence type="ECO:0000313" key="2">
    <source>
        <dbReference type="Proteomes" id="UP000270342"/>
    </source>
</evidence>
<dbReference type="AlphaFoldDB" id="A0A494X4U7"/>
<gene>
    <name evidence="1" type="ORF">D7S86_27165</name>
</gene>